<reference evidence="2 3" key="1">
    <citation type="submission" date="2024-06" db="EMBL/GenBank/DDBJ databases">
        <authorList>
            <person name="Kraege A."/>
            <person name="Thomma B."/>
        </authorList>
    </citation>
    <scope>NUCLEOTIDE SEQUENCE [LARGE SCALE GENOMIC DNA]</scope>
</reference>
<dbReference type="SUPFAM" id="SSF52047">
    <property type="entry name" value="RNI-like"/>
    <property type="match status" value="1"/>
</dbReference>
<gene>
    <name evidence="2" type="primary">g12629</name>
    <name evidence="2" type="ORF">VP750_LOCUS11229</name>
</gene>
<dbReference type="EMBL" id="CAXHTA020000020">
    <property type="protein sequence ID" value="CAL5229323.1"/>
    <property type="molecule type" value="Genomic_DNA"/>
</dbReference>
<sequence>MTRIRCDIESDKDVWALRGLLLSLSGLIPEGAELSIELDTKRTVQLLYCKTRGQPKAAIVDFWHTLSDCLTELIIDLDWTQQQLQLQPQLLSQLTALTAMTYSVMEGEELDGLPGEILSLPELTTLHVKFYCGRDLALECPKLTHLTMEECDPLGLISLQAPLQHLDAGSCGVFEIHAGFPLTNFLDLIFLGIDCPDTCEEQLCEALPLMTKLQTLQLFLSQGRLLQSLPQSLCEVTLHFMPARGWDDALIPVLQQLPELRDLWIFFCTTDEDTYHLASLSCDLRPFMAMHKLRTLHLGDWQAWTPSSLRALGEFHEELLSSGSKLKLKY</sequence>
<accession>A0ABP1GF44</accession>
<comment type="caution">
    <text evidence="2">The sequence shown here is derived from an EMBL/GenBank/DDBJ whole genome shotgun (WGS) entry which is preliminary data.</text>
</comment>
<keyword evidence="3" id="KW-1185">Reference proteome</keyword>
<dbReference type="Gene3D" id="3.80.10.10">
    <property type="entry name" value="Ribonuclease Inhibitor"/>
    <property type="match status" value="1"/>
</dbReference>
<dbReference type="Proteomes" id="UP001497392">
    <property type="component" value="Unassembled WGS sequence"/>
</dbReference>
<evidence type="ECO:0000313" key="3">
    <source>
        <dbReference type="Proteomes" id="UP001497392"/>
    </source>
</evidence>
<protein>
    <submittedName>
        <fullName evidence="2">G12629 protein</fullName>
    </submittedName>
</protein>
<comment type="subcellular location">
    <subcellularLocation>
        <location evidence="1">Cytoplasm</location>
        <location evidence="1">Cytoskeleton</location>
        <location evidence="1">Cilium axoneme</location>
    </subcellularLocation>
</comment>
<name>A0ABP1GF44_9CHLO</name>
<organism evidence="2 3">
    <name type="scientific">Coccomyxa viridis</name>
    <dbReference type="NCBI Taxonomy" id="1274662"/>
    <lineage>
        <taxon>Eukaryota</taxon>
        <taxon>Viridiplantae</taxon>
        <taxon>Chlorophyta</taxon>
        <taxon>core chlorophytes</taxon>
        <taxon>Trebouxiophyceae</taxon>
        <taxon>Trebouxiophyceae incertae sedis</taxon>
        <taxon>Coccomyxaceae</taxon>
        <taxon>Coccomyxa</taxon>
    </lineage>
</organism>
<dbReference type="InterPro" id="IPR032675">
    <property type="entry name" value="LRR_dom_sf"/>
</dbReference>
<evidence type="ECO:0000313" key="2">
    <source>
        <dbReference type="EMBL" id="CAL5229323.1"/>
    </source>
</evidence>
<evidence type="ECO:0000256" key="1">
    <source>
        <dbReference type="ARBA" id="ARBA00004430"/>
    </source>
</evidence>
<proteinExistence type="predicted"/>